<dbReference type="GO" id="GO:0005634">
    <property type="term" value="C:nucleus"/>
    <property type="evidence" value="ECO:0007669"/>
    <property type="project" value="UniProtKB-SubCell"/>
</dbReference>
<dbReference type="EMBL" id="GG666456">
    <property type="protein sequence ID" value="EEN69250.1"/>
    <property type="molecule type" value="Genomic_DNA"/>
</dbReference>
<organism>
    <name type="scientific">Branchiostoma floridae</name>
    <name type="common">Florida lancelet</name>
    <name type="synonym">Amphioxus</name>
    <dbReference type="NCBI Taxonomy" id="7739"/>
    <lineage>
        <taxon>Eukaryota</taxon>
        <taxon>Metazoa</taxon>
        <taxon>Chordata</taxon>
        <taxon>Cephalochordata</taxon>
        <taxon>Leptocardii</taxon>
        <taxon>Amphioxiformes</taxon>
        <taxon>Branchiostomatidae</taxon>
        <taxon>Branchiostoma</taxon>
    </lineage>
</organism>
<evidence type="ECO:0000256" key="2">
    <source>
        <dbReference type="ARBA" id="ARBA00004496"/>
    </source>
</evidence>
<evidence type="ECO:0000313" key="6">
    <source>
        <dbReference type="EMBL" id="EEN69250.1"/>
    </source>
</evidence>
<dbReference type="PANTHER" id="PTHR35678:SF1">
    <property type="entry name" value="PROTEIN STPG4"/>
    <property type="match status" value="1"/>
</dbReference>
<dbReference type="InParanoid" id="C3XRD2"/>
<keyword evidence="3" id="KW-0963">Cytoplasm</keyword>
<evidence type="ECO:0000256" key="3">
    <source>
        <dbReference type="ARBA" id="ARBA00022490"/>
    </source>
</evidence>
<feature type="region of interest" description="Disordered" evidence="5">
    <location>
        <begin position="218"/>
        <end position="268"/>
    </location>
</feature>
<evidence type="ECO:0000256" key="4">
    <source>
        <dbReference type="ARBA" id="ARBA00023242"/>
    </source>
</evidence>
<reference evidence="6" key="1">
    <citation type="journal article" date="2008" name="Nature">
        <title>The amphioxus genome and the evolution of the chordate karyotype.</title>
        <authorList>
            <consortium name="US DOE Joint Genome Institute (JGI-PGF)"/>
            <person name="Putnam N.H."/>
            <person name="Butts T."/>
            <person name="Ferrier D.E.K."/>
            <person name="Furlong R.F."/>
            <person name="Hellsten U."/>
            <person name="Kawashima T."/>
            <person name="Robinson-Rechavi M."/>
            <person name="Shoguchi E."/>
            <person name="Terry A."/>
            <person name="Yu J.-K."/>
            <person name="Benito-Gutierrez E.L."/>
            <person name="Dubchak I."/>
            <person name="Garcia-Fernandez J."/>
            <person name="Gibson-Brown J.J."/>
            <person name="Grigoriev I.V."/>
            <person name="Horton A.C."/>
            <person name="de Jong P.J."/>
            <person name="Jurka J."/>
            <person name="Kapitonov V.V."/>
            <person name="Kohara Y."/>
            <person name="Kuroki Y."/>
            <person name="Lindquist E."/>
            <person name="Lucas S."/>
            <person name="Osoegawa K."/>
            <person name="Pennacchio L.A."/>
            <person name="Salamov A.A."/>
            <person name="Satou Y."/>
            <person name="Sauka-Spengler T."/>
            <person name="Schmutz J."/>
            <person name="Shin-I T."/>
            <person name="Toyoda A."/>
            <person name="Bronner-Fraser M."/>
            <person name="Fujiyama A."/>
            <person name="Holland L.Z."/>
            <person name="Holland P.W.H."/>
            <person name="Satoh N."/>
            <person name="Rokhsar D.S."/>
        </authorList>
    </citation>
    <scope>NUCLEOTIDE SEQUENCE [LARGE SCALE GENOMIC DNA]</scope>
    <source>
        <strain evidence="6">S238N-H82</strain>
        <tissue evidence="6">Testes</tissue>
    </source>
</reference>
<keyword evidence="4" id="KW-0539">Nucleus</keyword>
<name>C3XRD2_BRAFL</name>
<accession>C3XRD2</accession>
<dbReference type="Pfam" id="PF07004">
    <property type="entry name" value="SHIPPO-rpt"/>
    <property type="match status" value="3"/>
</dbReference>
<dbReference type="PANTHER" id="PTHR35678">
    <property type="entry name" value="PROTEIN STPG4"/>
    <property type="match status" value="1"/>
</dbReference>
<dbReference type="GO" id="GO:0005737">
    <property type="term" value="C:cytoplasm"/>
    <property type="evidence" value="ECO:0007669"/>
    <property type="project" value="UniProtKB-SubCell"/>
</dbReference>
<gene>
    <name evidence="6" type="ORF">BRAFLDRAFT_118697</name>
</gene>
<dbReference type="InterPro" id="IPR010736">
    <property type="entry name" value="SHIPPO-rpt"/>
</dbReference>
<comment type="subcellular location">
    <subcellularLocation>
        <location evidence="2">Cytoplasm</location>
    </subcellularLocation>
    <subcellularLocation>
        <location evidence="1">Nucleus</location>
    </subcellularLocation>
</comment>
<dbReference type="eggNOG" id="ENOG502S008">
    <property type="taxonomic scope" value="Eukaryota"/>
</dbReference>
<dbReference type="AlphaFoldDB" id="C3XRD2"/>
<evidence type="ECO:0000256" key="5">
    <source>
        <dbReference type="SAM" id="MobiDB-lite"/>
    </source>
</evidence>
<feature type="region of interest" description="Disordered" evidence="5">
    <location>
        <begin position="25"/>
        <end position="83"/>
    </location>
</feature>
<proteinExistence type="predicted"/>
<protein>
    <submittedName>
        <fullName evidence="6">Uncharacterized protein</fullName>
    </submittedName>
</protein>
<evidence type="ECO:0000256" key="1">
    <source>
        <dbReference type="ARBA" id="ARBA00004123"/>
    </source>
</evidence>
<sequence>MSARTASAPSTTYDSSLEQVTMVSAAPMKKGEHYRGRGRNMSATGSHPSRAPTRERSGSVMTKDTIATDIDSGKRKKSENMMWEGPRSGREWWRSWLKETPVPGTYETRDFLEDQELNPVPITYNFKNEGRKKDADVLRRGDTLLPGAYNLKDFLYPMQKSLYTYSFKNSNRDNNRVLIGVRDKDHRVAPWEYETRFPPVQKSGSKHSMFRSSSQRVPKYFVPKDGPGPGDYEYRPPSTAKTVTSSFRSRTPRFPTSHTKVPGPGSYESTYQYPKQPGTVAKMGRHHGLFFNNSFDVVV</sequence>
<feature type="compositionally biased region" description="Polar residues" evidence="5">
    <location>
        <begin position="239"/>
        <end position="259"/>
    </location>
</feature>